<dbReference type="GO" id="GO:0005524">
    <property type="term" value="F:ATP binding"/>
    <property type="evidence" value="ECO:0007669"/>
    <property type="project" value="UniProtKB-KW"/>
</dbReference>
<dbReference type="EC" id="2.7.7.48" evidence="3"/>
<evidence type="ECO:0000256" key="9">
    <source>
        <dbReference type="ARBA" id="ARBA00022741"/>
    </source>
</evidence>
<evidence type="ECO:0000256" key="1">
    <source>
        <dbReference type="ARBA" id="ARBA00004192"/>
    </source>
</evidence>
<keyword evidence="14" id="KW-1035">Host cytoplasm</keyword>
<accession>A0AAE7DNP1</accession>
<keyword evidence="26" id="KW-1185">Reference proteome</keyword>
<feature type="region of interest" description="Disordered" evidence="23">
    <location>
        <begin position="1"/>
        <end position="23"/>
    </location>
</feature>
<keyword evidence="10" id="KW-0067">ATP-binding</keyword>
<keyword evidence="11" id="KW-0946">Virion</keyword>
<dbReference type="GeneID" id="80536961"/>
<keyword evidence="7" id="KW-0949">S-adenosyl-L-methionine</keyword>
<keyword evidence="15" id="KW-0511">Multifunctional enzyme</keyword>
<dbReference type="GO" id="GO:0004482">
    <property type="term" value="F:mRNA 5'-cap (guanine-N7-)-methyltransferase activity"/>
    <property type="evidence" value="ECO:0007669"/>
    <property type="project" value="InterPro"/>
</dbReference>
<dbReference type="InterPro" id="IPR014023">
    <property type="entry name" value="Mononeg_RNA_pol_cat"/>
</dbReference>
<protein>
    <recommendedName>
        <fullName evidence="3">RNA-directed RNA polymerase</fullName>
        <ecNumber evidence="3">2.7.7.48</ecNumber>
    </recommendedName>
    <alternativeName>
        <fullName evidence="19">Replicase</fullName>
    </alternativeName>
    <alternativeName>
        <fullName evidence="18">Transcriptase</fullName>
    </alternativeName>
</protein>
<keyword evidence="4 25" id="KW-0696">RNA-directed RNA polymerase</keyword>
<comment type="catalytic activity">
    <reaction evidence="21">
        <text>a 5'-end (5'-triphosphoguanosine)-adenylyl-adenylyl-cytidylyl-adenosine in mRNA + 2 S-adenosyl-L-methionine = a 5'-end (N(7)-methyl 5'-triphosphoguanosine)-(2'-O-methyladenylyl)-adenylyl-cytidylyl-adenosine in mRNA + 2 S-adenosyl-L-homocysteine + H(+)</text>
        <dbReference type="Rhea" id="RHEA:65376"/>
        <dbReference type="Rhea" id="RHEA-COMP:16797"/>
        <dbReference type="Rhea" id="RHEA-COMP:16798"/>
        <dbReference type="ChEBI" id="CHEBI:15378"/>
        <dbReference type="ChEBI" id="CHEBI:57856"/>
        <dbReference type="ChEBI" id="CHEBI:59789"/>
        <dbReference type="ChEBI" id="CHEBI:156483"/>
        <dbReference type="ChEBI" id="CHEBI:156484"/>
        <dbReference type="EC" id="2.1.1.375"/>
    </reaction>
</comment>
<evidence type="ECO:0000256" key="20">
    <source>
        <dbReference type="ARBA" id="ARBA00047332"/>
    </source>
</evidence>
<dbReference type="Pfam" id="PF00946">
    <property type="entry name" value="Mononeg_RNA_pol"/>
    <property type="match status" value="1"/>
</dbReference>
<dbReference type="PROSITE" id="PS50526">
    <property type="entry name" value="RDRP_SSRNA_NEG_NONSEG"/>
    <property type="match status" value="1"/>
</dbReference>
<evidence type="ECO:0000313" key="25">
    <source>
        <dbReference type="EMBL" id="QJQ80127.1"/>
    </source>
</evidence>
<dbReference type="KEGG" id="vg:80536961"/>
<evidence type="ECO:0000256" key="13">
    <source>
        <dbReference type="ARBA" id="ARBA00023042"/>
    </source>
</evidence>
<evidence type="ECO:0000313" key="26">
    <source>
        <dbReference type="Proteomes" id="UP000828314"/>
    </source>
</evidence>
<dbReference type="EMBL" id="MT185675">
    <property type="protein sequence ID" value="QJQ80127.1"/>
    <property type="molecule type" value="Viral_cRNA"/>
</dbReference>
<evidence type="ECO:0000256" key="23">
    <source>
        <dbReference type="SAM" id="MobiDB-lite"/>
    </source>
</evidence>
<evidence type="ECO:0000256" key="8">
    <source>
        <dbReference type="ARBA" id="ARBA00022695"/>
    </source>
</evidence>
<dbReference type="Proteomes" id="UP000828314">
    <property type="component" value="Segment"/>
</dbReference>
<dbReference type="GO" id="GO:0044423">
    <property type="term" value="C:virion component"/>
    <property type="evidence" value="ECO:0007669"/>
    <property type="project" value="UniProtKB-KW"/>
</dbReference>
<dbReference type="Pfam" id="PF14318">
    <property type="entry name" value="Mononeg_mRNAcap"/>
    <property type="match status" value="1"/>
</dbReference>
<organism evidence="25 26">
    <name type="scientific">Sowthistle yellow vein virus</name>
    <dbReference type="NCBI Taxonomy" id="2358214"/>
    <lineage>
        <taxon>Viruses</taxon>
        <taxon>Riboviria</taxon>
        <taxon>Orthornavirae</taxon>
        <taxon>Negarnaviricota</taxon>
        <taxon>Haploviricotina</taxon>
        <taxon>Monjiviricetes</taxon>
        <taxon>Mononegavirales</taxon>
        <taxon>Rhabdoviridae</taxon>
        <taxon>Betarhabdovirinae</taxon>
        <taxon>Betanucleorhabdovirus</taxon>
        <taxon>Betanucleorhabdovirus venasonchi</taxon>
    </lineage>
</organism>
<evidence type="ECO:0000256" key="15">
    <source>
        <dbReference type="ARBA" id="ARBA00023268"/>
    </source>
</evidence>
<dbReference type="GO" id="GO:0030430">
    <property type="term" value="C:host cell cytoplasm"/>
    <property type="evidence" value="ECO:0007669"/>
    <property type="project" value="UniProtKB-SubCell"/>
</dbReference>
<keyword evidence="9" id="KW-0547">Nucleotide-binding</keyword>
<keyword evidence="8" id="KW-0548">Nucleotidyltransferase</keyword>
<feature type="domain" description="RdRp catalytic" evidence="24">
    <location>
        <begin position="641"/>
        <end position="825"/>
    </location>
</feature>
<evidence type="ECO:0000259" key="24">
    <source>
        <dbReference type="PROSITE" id="PS50526"/>
    </source>
</evidence>
<keyword evidence="5" id="KW-0507">mRNA processing</keyword>
<evidence type="ECO:0000256" key="12">
    <source>
        <dbReference type="ARBA" id="ARBA00022953"/>
    </source>
</evidence>
<evidence type="ECO:0000256" key="19">
    <source>
        <dbReference type="ARBA" id="ARBA00031012"/>
    </source>
</evidence>
<reference evidence="25" key="1">
    <citation type="journal article" date="2020" name="Virus Res.">
        <title>Lost and Found: Rediscovery and Genomic Characterization of Sowthistle Yellow Vein Virus After a 30+ Year Hiatus.</title>
        <authorList>
            <person name="Stenger D.C."/>
            <person name="Burbank L.P."/>
            <person name="Wang R."/>
            <person name="Stewart A.A."/>
            <person name="Mathias C."/>
            <person name="Goodin M.M."/>
        </authorList>
    </citation>
    <scope>NUCLEOTIDE SEQUENCE</scope>
    <source>
        <strain evidence="25">HWY65</strain>
    </source>
</reference>
<evidence type="ECO:0000256" key="7">
    <source>
        <dbReference type="ARBA" id="ARBA00022691"/>
    </source>
</evidence>
<keyword evidence="6" id="KW-0808">Transferase</keyword>
<name>A0AAE7DNP1_9RHAB</name>
<dbReference type="RefSeq" id="YP_010798711.1">
    <property type="nucleotide sequence ID" value="NC_076510.1"/>
</dbReference>
<comment type="catalytic activity">
    <reaction evidence="20">
        <text>a 5'-end (5'-triphosphoguanosine)-adenylyl-adenylyl-cytidylyl-adenosine in mRNA + S-adenosyl-L-methionine = a 5'-end (5'-triphosphoguanosine)-(2'-O-methyladenylyl)-adenylyl-cytidylyl-adenosine in mRNA + S-adenosyl-L-homocysteine + H(+)</text>
        <dbReference type="Rhea" id="RHEA:65380"/>
        <dbReference type="Rhea" id="RHEA-COMP:16797"/>
        <dbReference type="Rhea" id="RHEA-COMP:16801"/>
        <dbReference type="ChEBI" id="CHEBI:15378"/>
        <dbReference type="ChEBI" id="CHEBI:57856"/>
        <dbReference type="ChEBI" id="CHEBI:59789"/>
        <dbReference type="ChEBI" id="CHEBI:156482"/>
        <dbReference type="ChEBI" id="CHEBI:156484"/>
    </reaction>
</comment>
<evidence type="ECO:0000256" key="11">
    <source>
        <dbReference type="ARBA" id="ARBA00022844"/>
    </source>
</evidence>
<comment type="catalytic activity">
    <reaction evidence="22">
        <text>GTP + H2O = GDP + phosphate + H(+)</text>
        <dbReference type="Rhea" id="RHEA:19669"/>
        <dbReference type="ChEBI" id="CHEBI:15377"/>
        <dbReference type="ChEBI" id="CHEBI:15378"/>
        <dbReference type="ChEBI" id="CHEBI:37565"/>
        <dbReference type="ChEBI" id="CHEBI:43474"/>
        <dbReference type="ChEBI" id="CHEBI:58189"/>
    </reaction>
</comment>
<evidence type="ECO:0000256" key="3">
    <source>
        <dbReference type="ARBA" id="ARBA00012494"/>
    </source>
</evidence>
<keyword evidence="12" id="KW-0693">Viral RNA replication</keyword>
<evidence type="ECO:0000256" key="14">
    <source>
        <dbReference type="ARBA" id="ARBA00023200"/>
    </source>
</evidence>
<dbReference type="GO" id="GO:0003968">
    <property type="term" value="F:RNA-directed RNA polymerase activity"/>
    <property type="evidence" value="ECO:0007669"/>
    <property type="project" value="UniProtKB-KW"/>
</dbReference>
<comment type="catalytic activity">
    <reaction evidence="16">
        <text>a 5'-end triphospho-adenylyl-adenylyl-cytidylyl-adenosine in mRNA + GDP + H(+) = a 5'-end (5'-triphosphoguanosine)-adenylyl-adenylyl-cytidylyl-adenosine in mRNA + diphosphate</text>
        <dbReference type="Rhea" id="RHEA:65436"/>
        <dbReference type="Rhea" id="RHEA-COMP:16797"/>
        <dbReference type="Rhea" id="RHEA-COMP:16799"/>
        <dbReference type="ChEBI" id="CHEBI:15378"/>
        <dbReference type="ChEBI" id="CHEBI:33019"/>
        <dbReference type="ChEBI" id="CHEBI:58189"/>
        <dbReference type="ChEBI" id="CHEBI:156484"/>
        <dbReference type="ChEBI" id="CHEBI:156503"/>
        <dbReference type="EC" id="2.7.7.88"/>
    </reaction>
</comment>
<comment type="catalytic activity">
    <reaction evidence="17">
        <text>a 5'-end (5'-triphosphoguanosine)-(2'-O-methyladenylyl)-adenylyl-cytidylyl-adenosine in mRNA + S-adenosyl-L-methionine = a 5'-end (N(7)-methyl 5'-triphosphoguanosine)-(2'-O-methyladenylyl)-adenylyl-cytidylyl-adenosine in mRNA + S-adenosyl-L-homocysteine</text>
        <dbReference type="Rhea" id="RHEA:65440"/>
        <dbReference type="Rhea" id="RHEA-COMP:16798"/>
        <dbReference type="Rhea" id="RHEA-COMP:16801"/>
        <dbReference type="ChEBI" id="CHEBI:57856"/>
        <dbReference type="ChEBI" id="CHEBI:59789"/>
        <dbReference type="ChEBI" id="CHEBI:156482"/>
        <dbReference type="ChEBI" id="CHEBI:156483"/>
    </reaction>
</comment>
<dbReference type="InterPro" id="IPR026890">
    <property type="entry name" value="Mononeg_mRNAcap"/>
</dbReference>
<evidence type="ECO:0000256" key="18">
    <source>
        <dbReference type="ARBA" id="ARBA00030436"/>
    </source>
</evidence>
<evidence type="ECO:0000256" key="10">
    <source>
        <dbReference type="ARBA" id="ARBA00022840"/>
    </source>
</evidence>
<comment type="subcellular location">
    <subcellularLocation>
        <location evidence="1">Host cytoplasm</location>
    </subcellularLocation>
    <subcellularLocation>
        <location evidence="2">Virion</location>
    </subcellularLocation>
</comment>
<evidence type="ECO:0000256" key="4">
    <source>
        <dbReference type="ARBA" id="ARBA00022484"/>
    </source>
</evidence>
<keyword evidence="13" id="KW-0506">mRNA capping</keyword>
<evidence type="ECO:0000256" key="2">
    <source>
        <dbReference type="ARBA" id="ARBA00004328"/>
    </source>
</evidence>
<evidence type="ECO:0000256" key="17">
    <source>
        <dbReference type="ARBA" id="ARBA00024499"/>
    </source>
</evidence>
<sequence length="2106" mass="241833">MDTTWQEAEAWEQHEDLPEDSNGILSTPDVAPGSYHCKSALRDHDSNMKLFMYRNSFNFLHSVEGALPYDEDVLLLLPDLWRCFFKGTHGIDRSFGVYTSTAHSKCSPAFYQWSHYIMKDIVSGDTICKSLRSEKTIWSDRCLPDGFQKFYEGLMTKQSALLRLVVYLNLTLVVLNYRRNSMRPDIDVEIPGICRMLGDEGYYVVGYNEFLKVFIYKDAIRVVTPILDRIWQKDVYLTLCDKINERFNIILGAEVISYLASQDHNKDQHSHDELSHDAYLLDHVMQIIDWGDDLLYKKRNRAFDLIGKFEAYCVSSILLHDDPRVWDHEEFQRNLLQDDMQNQHDLYNSAVQLCNILKNMPIHSLAEVHGLWRVWGHPIIDLEGGLRKMENTCLKSHCVDRKETEVGGRTFKLIFSKNYIQKHLHSPLTNMTDEASFATYQEHLQTRDIDDYEEYKDRYNPSSYIHKCLRYNKHINDKNAAYNHKDWDDVIILQNFQIPQSINLATMIKDKAISQTRAELIQSVTERNSVFDPKRRRGILKWLSEQTLRLKDYLRGVDDNGIPANDRIIGLYPKERELKTKARFFSLMSYNMRMYITATEEILGKYLLPYFPMITMSDTLLSMIIRLYNMTTCIGTSSSHVTYSMNIDFSKWNQNMRESTNATIFECIDRVIGFRKLISRTHAIFRASYLYLCSGEYVPTIIKRALATQSPYSRIGDESGKEGLRQKGWTITTVCDIVSLAFLHGVKIELIGGGDNQVLTVEIRPQGRALDLSPNEQMVKIKEKMNRFRNSLAKKMEKRGLPLKLEETWISHRLLMYNKIMYLDGVPLRGRLKVISRLFANANDGICTLSSITSTLGTGYMSLSAKDYTPILAWIMSRLLTHIALGQFFLFNPISGSRRLDKQVLLSKKNKSDGKTMFGIGEDEGVVNRLKEIISFKATHTLSLEELYMICIYYHKVLGGPGIGTPYSYLMKGFPDPVSEALAFNYSIINLSEDAQMRDRIINISSVAASKIKHWEHLLEDPVSINHDVPTHGIAALREQAEKILMQADIRNVRFKELISIGNTEYLRSLSQDLCRPHQLEPRLLHDIVGSTIPGYVNTILSKVDQSSTLNKLASNVDVITSVYEYEIRYYIYLSEKIKVRKGHVRSTCPTVDAKYLRDSTWGKDILGVTTPHPSSYVSGQPHTSADPSCDHNYVSILVKNFGSWEKLERGPFRPYFGSYTAEKFKTSVLASAYGDEDILKRSLKIQKLLGWRYKRGSWMFNLIQSILQCVTNSDPDKFLPTPEEITGDVEHRYHDMATKHGGIPTNLIKYYTHVSCNTSTFINHSKGSANESLHFQALIIYASMMGILKNLHTDKCTSLIHYHESCNKCITKIVVPQEDTYGAVPVKLISCPTNDLMHVDEHDIPVHYHSHVAFLKSEEKKRKKNMAPEDMEVFAGEEARDSWLLLLCATLANSDSAIKRSALKLHIDNLAFKEIQLLLRSLVIWDMLIRDSPISVYTVLDIEQAFLEHSILVRVLIRCNNFITECTELGYIVPDKRDDISPFLMEILEDTINEDPIDITRAVSKYQDPEMRYSKGILLCLKNPGCRKCKICVSNIKKEIDNVEYQECTAHGPMNKDIKYHLYSLDKLSQHKGTYLDDEEMVSHGKKRKQLSLFRCMKLAKNNHGNRMKRDRKSGFMFSSLSCETNIRKHMRKGWDRVCVSVPNEGIEDTLASNVMISPFILGDKLLGGVVGETIRLAETLYYSIYDILREKNLRAGDERLDISLECSATPHSILIYKKALLLVNDLLALDYSTSVYITLWTDVPEDLEEMNLHILQEISNLYSTERRNTQRLFVTETGDGVLDIVSNVNGQAIPIITSCSSIPYMNRSGYLLTTAEMVYQTLEKTSEHKVGKFSWSVLTPSRTVVSPMPCILKFVKKQTNDLHVSDALVMKALREMSCVQDDGLCDELSVYHLVTGSSPIVWTLYQECVRIQAGITSFSIYNLVIGRLHDRLRSTVLSSRSDERLAWQCSSIIRIIMAIRILTHEDSERALKYYTSFSSFSYKPGTYRTILLHRGSRKDPHMRKLINWTPGSLGEKLKSTYEDMRCRLEVTWSSNHDMRRSITI</sequence>
<proteinExistence type="predicted"/>
<evidence type="ECO:0000256" key="16">
    <source>
        <dbReference type="ARBA" id="ARBA00024494"/>
    </source>
</evidence>
<evidence type="ECO:0000256" key="21">
    <source>
        <dbReference type="ARBA" id="ARBA00047370"/>
    </source>
</evidence>
<evidence type="ECO:0000256" key="22">
    <source>
        <dbReference type="ARBA" id="ARBA00048548"/>
    </source>
</evidence>
<evidence type="ECO:0000256" key="5">
    <source>
        <dbReference type="ARBA" id="ARBA00022664"/>
    </source>
</evidence>
<evidence type="ECO:0000256" key="6">
    <source>
        <dbReference type="ARBA" id="ARBA00022679"/>
    </source>
</evidence>